<protein>
    <submittedName>
        <fullName evidence="1">Zn-dependent hydrolase</fullName>
    </submittedName>
</protein>
<dbReference type="Pfam" id="PF13483">
    <property type="entry name" value="Lactamase_B_3"/>
    <property type="match status" value="1"/>
</dbReference>
<dbReference type="PANTHER" id="PTHR43546">
    <property type="entry name" value="UPF0173 METAL-DEPENDENT HYDROLASE MJ1163-RELATED"/>
    <property type="match status" value="1"/>
</dbReference>
<dbReference type="InterPro" id="IPR036866">
    <property type="entry name" value="RibonucZ/Hydroxyglut_hydro"/>
</dbReference>
<dbReference type="PANTHER" id="PTHR43546:SF8">
    <property type="entry name" value="METALLO-BETA-LACTAMASE DOMAIN-CONTAINING PROTEIN"/>
    <property type="match status" value="1"/>
</dbReference>
<dbReference type="HOGENOM" id="CLU_070010_0_1_2"/>
<name>A0A0F7FGY8_9CREN</name>
<dbReference type="PATRIC" id="fig|1550241.5.peg.133"/>
<keyword evidence="1" id="KW-0378">Hydrolase</keyword>
<gene>
    <name evidence="1" type="ORF">MA03_00655</name>
</gene>
<dbReference type="RefSeq" id="WP_052883425.1">
    <property type="nucleotide sequence ID" value="NZ_CP009961.1"/>
</dbReference>
<dbReference type="InterPro" id="IPR050114">
    <property type="entry name" value="UPF0173_UPF0282_UlaG_hydrolase"/>
</dbReference>
<dbReference type="GO" id="GO:0016787">
    <property type="term" value="F:hydrolase activity"/>
    <property type="evidence" value="ECO:0007669"/>
    <property type="project" value="UniProtKB-KW"/>
</dbReference>
<dbReference type="GeneID" id="25400696"/>
<dbReference type="Gene3D" id="3.60.15.10">
    <property type="entry name" value="Ribonuclease Z/Hydroxyacylglutathione hydrolase-like"/>
    <property type="match status" value="1"/>
</dbReference>
<sequence length="214" mass="23516">MGQLEFQGVLIEHLSHAAFKISGSGITIYVDPFEIEKESRDGDIIICTHDHYDHCSPEDVHKVSKREGVIVASVNCKSKIEKLGFTHHLLEPGNKIEVKGVTIEAVPAYNIGKRFHPRDYKGIGVIIGIGGIRIYHAGDTDYIPEMKDLKGKVDIALLPVSGTYVMTAEEAVKAALDIEPKIAVPMHYGVIVGSTADAEMFKKKLEGKVRVEII</sequence>
<dbReference type="SUPFAM" id="SSF56281">
    <property type="entry name" value="Metallo-hydrolase/oxidoreductase"/>
    <property type="match status" value="1"/>
</dbReference>
<dbReference type="Proteomes" id="UP000067434">
    <property type="component" value="Chromosome"/>
</dbReference>
<reference evidence="1 2" key="1">
    <citation type="journal article" date="2015" name="Stand. Genomic Sci.">
        <title>Complete genome sequence of and proposal of Thermofilum uzonense sp. nov. a novel hyperthermophilic crenarchaeon and emended description of the genus Thermofilum.</title>
        <authorList>
            <person name="Toshchakov S.V."/>
            <person name="Korzhenkov A.A."/>
            <person name="Samarov N.I."/>
            <person name="Mazunin I.O."/>
            <person name="Mozhey O.I."/>
            <person name="Shmyr I.S."/>
            <person name="Derbikova K.S."/>
            <person name="Taranov E.A."/>
            <person name="Dominova I.N."/>
            <person name="Bonch-Osmolovskaya E.A."/>
            <person name="Patrushev M.V."/>
            <person name="Podosokorskaya O.A."/>
            <person name="Kublanov I.V."/>
        </authorList>
    </citation>
    <scope>NUCLEOTIDE SEQUENCE [LARGE SCALE GENOMIC DNA]</scope>
    <source>
        <strain evidence="1 2">1807-2</strain>
    </source>
</reference>
<dbReference type="OrthoDB" id="28313at2157"/>
<dbReference type="KEGG" id="thf:MA03_00655"/>
<keyword evidence="2" id="KW-1185">Reference proteome</keyword>
<dbReference type="EMBL" id="CP009961">
    <property type="protein sequence ID" value="AKG38097.1"/>
    <property type="molecule type" value="Genomic_DNA"/>
</dbReference>
<dbReference type="AlphaFoldDB" id="A0A0F7FGY8"/>
<evidence type="ECO:0000313" key="2">
    <source>
        <dbReference type="Proteomes" id="UP000067434"/>
    </source>
</evidence>
<proteinExistence type="predicted"/>
<accession>A0A0F7FGY8</accession>
<organism evidence="1 2">
    <name type="scientific">Infirmifilum uzonense</name>
    <dbReference type="NCBI Taxonomy" id="1550241"/>
    <lineage>
        <taxon>Archaea</taxon>
        <taxon>Thermoproteota</taxon>
        <taxon>Thermoprotei</taxon>
        <taxon>Thermofilales</taxon>
        <taxon>Thermofilaceae</taxon>
        <taxon>Infirmifilum</taxon>
    </lineage>
</organism>
<evidence type="ECO:0000313" key="1">
    <source>
        <dbReference type="EMBL" id="AKG38097.1"/>
    </source>
</evidence>